<dbReference type="EMBL" id="CP098755">
    <property type="protein sequence ID" value="USG66304.1"/>
    <property type="molecule type" value="Genomic_DNA"/>
</dbReference>
<evidence type="ECO:0000313" key="1">
    <source>
        <dbReference type="EMBL" id="USG66304.1"/>
    </source>
</evidence>
<dbReference type="Proteomes" id="UP001056500">
    <property type="component" value="Chromosome"/>
</dbReference>
<evidence type="ECO:0008006" key="3">
    <source>
        <dbReference type="Google" id="ProtNLM"/>
    </source>
</evidence>
<proteinExistence type="predicted"/>
<name>A0ABY4WLQ7_9BACL</name>
<dbReference type="RefSeq" id="WP_251873435.1">
    <property type="nucleotide sequence ID" value="NZ_CP098755.1"/>
</dbReference>
<accession>A0ABY4WLQ7</accession>
<evidence type="ECO:0000313" key="2">
    <source>
        <dbReference type="Proteomes" id="UP001056500"/>
    </source>
</evidence>
<gene>
    <name evidence="1" type="ORF">NDK47_02935</name>
</gene>
<keyword evidence="2" id="KW-1185">Reference proteome</keyword>
<protein>
    <recommendedName>
        <fullName evidence="3">Lipoprotein</fullName>
    </recommendedName>
</protein>
<sequence>MSEVYIRLMNFLSKPARLLLPMEKGAVLVSFILLALIGGCSGAVAPDTSVIEDEAPPFSQPEKLRLSDDGQSLEIPLHALPELEAYLEAYLELYQGEERAKELARIQARFVYTDQDHSRFFVVMSGCGNKLCDLSLVKESDGRLQTRFLMEAAMFSGIEPSPDRSKLLFQFGRNEGEQVIRHSLLVLDSADLSSVARKENRESSDDVDLFDSQFRWPVVHLSWKDEVTLEVSIPDVATSAYEDILTWKSSDGPIRTIHIEF</sequence>
<organism evidence="1 2">
    <name type="scientific">Brevibacillus ruminantium</name>
    <dbReference type="NCBI Taxonomy" id="2950604"/>
    <lineage>
        <taxon>Bacteria</taxon>
        <taxon>Bacillati</taxon>
        <taxon>Bacillota</taxon>
        <taxon>Bacilli</taxon>
        <taxon>Bacillales</taxon>
        <taxon>Paenibacillaceae</taxon>
        <taxon>Brevibacillus</taxon>
    </lineage>
</organism>
<reference evidence="1" key="1">
    <citation type="submission" date="2022-06" db="EMBL/GenBank/DDBJ databases">
        <title>Genome sequencing of Brevibacillus sp. BB3-R1.</title>
        <authorList>
            <person name="Heo J."/>
            <person name="Lee D."/>
            <person name="Won M."/>
            <person name="Han B.-H."/>
            <person name="Hong S.-B."/>
            <person name="Kwon S.-W."/>
        </authorList>
    </citation>
    <scope>NUCLEOTIDE SEQUENCE</scope>
    <source>
        <strain evidence="1">BB3-R1</strain>
    </source>
</reference>